<accession>A0A5B9FSH3</accession>
<reference evidence="1 2" key="1">
    <citation type="submission" date="2019-08" db="EMBL/GenBank/DDBJ databases">
        <title>Flavobacterium alkalisoli sp. nov., isolated from rhizosphere soil of Suaeda salsa.</title>
        <authorList>
            <person name="Sun J.-Q."/>
            <person name="Xu L."/>
        </authorList>
    </citation>
    <scope>NUCLEOTIDE SEQUENCE [LARGE SCALE GENOMIC DNA]</scope>
    <source>
        <strain evidence="1 2">XS-5</strain>
    </source>
</reference>
<evidence type="ECO:0000313" key="1">
    <source>
        <dbReference type="EMBL" id="QEE49865.1"/>
    </source>
</evidence>
<dbReference type="KEGG" id="fak:FUA48_09785"/>
<organism evidence="1 2">
    <name type="scientific">Flavobacterium alkalisoli</name>
    <dbReference type="NCBI Taxonomy" id="2602769"/>
    <lineage>
        <taxon>Bacteria</taxon>
        <taxon>Pseudomonadati</taxon>
        <taxon>Bacteroidota</taxon>
        <taxon>Flavobacteriia</taxon>
        <taxon>Flavobacteriales</taxon>
        <taxon>Flavobacteriaceae</taxon>
        <taxon>Flavobacterium</taxon>
    </lineage>
</organism>
<name>A0A5B9FSH3_9FLAO</name>
<keyword evidence="2" id="KW-1185">Reference proteome</keyword>
<protein>
    <submittedName>
        <fullName evidence="1">Uncharacterized protein</fullName>
    </submittedName>
</protein>
<dbReference type="EMBL" id="CP042831">
    <property type="protein sequence ID" value="QEE49865.1"/>
    <property type="molecule type" value="Genomic_DNA"/>
</dbReference>
<sequence>MRNLIEKTKTFLNLEPIKQNVYSRREKMNEIKHQYHLASYLGFKKWKEVHKPDSYTENVVKELFAIDRAAKQALPE</sequence>
<dbReference type="AlphaFoldDB" id="A0A5B9FSH3"/>
<gene>
    <name evidence="1" type="ORF">FUA48_09785</name>
</gene>
<dbReference type="RefSeq" id="WP_147583366.1">
    <property type="nucleotide sequence ID" value="NZ_CP042831.1"/>
</dbReference>
<evidence type="ECO:0000313" key="2">
    <source>
        <dbReference type="Proteomes" id="UP000321222"/>
    </source>
</evidence>
<proteinExistence type="predicted"/>
<dbReference type="Proteomes" id="UP000321222">
    <property type="component" value="Chromosome"/>
</dbReference>